<dbReference type="Proteomes" id="UP000177057">
    <property type="component" value="Unassembled WGS sequence"/>
</dbReference>
<sequence length="60" mass="7160">MRTKDYKKYKELKKENLRDNMTNLELVLNMLAEATTKSPKKVVQLLALPDERLRKEQARK</sequence>
<gene>
    <name evidence="1" type="ORF">A3H40_01040</name>
</gene>
<accession>A0A1F5N4N9</accession>
<evidence type="ECO:0000313" key="1">
    <source>
        <dbReference type="EMBL" id="OGE72626.1"/>
    </source>
</evidence>
<proteinExistence type="predicted"/>
<protein>
    <submittedName>
        <fullName evidence="1">Uncharacterized protein</fullName>
    </submittedName>
</protein>
<reference evidence="1 2" key="1">
    <citation type="journal article" date="2016" name="Nat. Commun.">
        <title>Thousands of microbial genomes shed light on interconnected biogeochemical processes in an aquifer system.</title>
        <authorList>
            <person name="Anantharaman K."/>
            <person name="Brown C.T."/>
            <person name="Hug L.A."/>
            <person name="Sharon I."/>
            <person name="Castelle C.J."/>
            <person name="Probst A.J."/>
            <person name="Thomas B.C."/>
            <person name="Singh A."/>
            <person name="Wilkins M.J."/>
            <person name="Karaoz U."/>
            <person name="Brodie E.L."/>
            <person name="Williams K.H."/>
            <person name="Hubbard S.S."/>
            <person name="Banfield J.F."/>
        </authorList>
    </citation>
    <scope>NUCLEOTIDE SEQUENCE [LARGE SCALE GENOMIC DNA]</scope>
</reference>
<dbReference type="EMBL" id="MFDV01000006">
    <property type="protein sequence ID" value="OGE72626.1"/>
    <property type="molecule type" value="Genomic_DNA"/>
</dbReference>
<evidence type="ECO:0000313" key="2">
    <source>
        <dbReference type="Proteomes" id="UP000177057"/>
    </source>
</evidence>
<comment type="caution">
    <text evidence="1">The sequence shown here is derived from an EMBL/GenBank/DDBJ whole genome shotgun (WGS) entry which is preliminary data.</text>
</comment>
<name>A0A1F5N4N9_9BACT</name>
<dbReference type="AlphaFoldDB" id="A0A1F5N4N9"/>
<dbReference type="STRING" id="1797794.A3H40_01040"/>
<organism evidence="1 2">
    <name type="scientific">Candidatus Daviesbacteria bacterium RIFCSPLOWO2_02_FULL_38_15</name>
    <dbReference type="NCBI Taxonomy" id="1797794"/>
    <lineage>
        <taxon>Bacteria</taxon>
        <taxon>Candidatus Daviesiibacteriota</taxon>
    </lineage>
</organism>